<gene>
    <name evidence="1" type="ORF">UFOPK2579_01469</name>
</gene>
<dbReference type="EMBL" id="CAEZXR010000169">
    <property type="protein sequence ID" value="CAB4711426.1"/>
    <property type="molecule type" value="Genomic_DNA"/>
</dbReference>
<protein>
    <submittedName>
        <fullName evidence="1">Unannotated protein</fullName>
    </submittedName>
</protein>
<organism evidence="1">
    <name type="scientific">freshwater metagenome</name>
    <dbReference type="NCBI Taxonomy" id="449393"/>
    <lineage>
        <taxon>unclassified sequences</taxon>
        <taxon>metagenomes</taxon>
        <taxon>ecological metagenomes</taxon>
    </lineage>
</organism>
<dbReference type="InterPro" id="IPR023393">
    <property type="entry name" value="START-like_dom_sf"/>
</dbReference>
<dbReference type="SUPFAM" id="SSF55961">
    <property type="entry name" value="Bet v1-like"/>
    <property type="match status" value="1"/>
</dbReference>
<reference evidence="1" key="1">
    <citation type="submission" date="2020-05" db="EMBL/GenBank/DDBJ databases">
        <authorList>
            <person name="Chiriac C."/>
            <person name="Salcher M."/>
            <person name="Ghai R."/>
            <person name="Kavagutti S V."/>
        </authorList>
    </citation>
    <scope>NUCLEOTIDE SEQUENCE</scope>
</reference>
<dbReference type="Gene3D" id="3.30.530.20">
    <property type="match status" value="1"/>
</dbReference>
<dbReference type="InterPro" id="IPR019587">
    <property type="entry name" value="Polyketide_cyclase/dehydratase"/>
</dbReference>
<proteinExistence type="predicted"/>
<evidence type="ECO:0000313" key="1">
    <source>
        <dbReference type="EMBL" id="CAB4711426.1"/>
    </source>
</evidence>
<dbReference type="CDD" id="cd07812">
    <property type="entry name" value="SRPBCC"/>
    <property type="match status" value="1"/>
</dbReference>
<dbReference type="Pfam" id="PF10604">
    <property type="entry name" value="Polyketide_cyc2"/>
    <property type="match status" value="1"/>
</dbReference>
<dbReference type="AlphaFoldDB" id="A0A6J6QKZ6"/>
<sequence>MLPAMPAAPTSPAPADRELRVEASIAAPPERVWEALADVSRMGEWSPELVTMLPLKRGGLRVGQWYLGINRRKAVVWPTRSVVAVVETGRVLAWDTRSSGARWIWEISAEDTAATTTRVVHRRPVPGSLTLVSKVFAPAFLGGTAAHADELEAGMATTVARLKASVEGA</sequence>
<name>A0A6J6QKZ6_9ZZZZ</name>
<accession>A0A6J6QKZ6</accession>